<feature type="signal peptide" evidence="5">
    <location>
        <begin position="1"/>
        <end position="23"/>
    </location>
</feature>
<protein>
    <recommendedName>
        <fullName evidence="8">Periplasmic heavy metal sensor</fullName>
    </recommendedName>
</protein>
<dbReference type="eggNOG" id="COG3678">
    <property type="taxonomic scope" value="Bacteria"/>
</dbReference>
<reference evidence="6 7" key="1">
    <citation type="journal article" date="2015" name="BMC Genomics">
        <title>Genome mining reveals unlocked bioactive potential of marine Gram-negative bacteria.</title>
        <authorList>
            <person name="Machado H."/>
            <person name="Sonnenschein E.C."/>
            <person name="Melchiorsen J."/>
            <person name="Gram L."/>
        </authorList>
    </citation>
    <scope>NUCLEOTIDE SEQUENCE [LARGE SCALE GENOMIC DNA]</scope>
    <source>
        <strain evidence="6 7">S3137</strain>
    </source>
</reference>
<evidence type="ECO:0000256" key="1">
    <source>
        <dbReference type="ARBA" id="ARBA00004418"/>
    </source>
</evidence>
<evidence type="ECO:0000256" key="3">
    <source>
        <dbReference type="ARBA" id="ARBA00022729"/>
    </source>
</evidence>
<keyword evidence="3 5" id="KW-0732">Signal</keyword>
<dbReference type="InterPro" id="IPR052211">
    <property type="entry name" value="Cpx_auxiliary_protein"/>
</dbReference>
<organism evidence="6 7">
    <name type="scientific">Pseudoalteromonas ruthenica</name>
    <dbReference type="NCBI Taxonomy" id="151081"/>
    <lineage>
        <taxon>Bacteria</taxon>
        <taxon>Pseudomonadati</taxon>
        <taxon>Pseudomonadota</taxon>
        <taxon>Gammaproteobacteria</taxon>
        <taxon>Alteromonadales</taxon>
        <taxon>Pseudoalteromonadaceae</taxon>
        <taxon>Pseudoalteromonas</taxon>
    </lineage>
</organism>
<evidence type="ECO:0000256" key="2">
    <source>
        <dbReference type="ARBA" id="ARBA00008441"/>
    </source>
</evidence>
<dbReference type="PANTHER" id="PTHR38102:SF1">
    <property type="entry name" value="PERIPLASMIC CHAPERONE SPY"/>
    <property type="match status" value="1"/>
</dbReference>
<dbReference type="PANTHER" id="PTHR38102">
    <property type="entry name" value="PERIPLASMIC CHAPERONE SPY"/>
    <property type="match status" value="1"/>
</dbReference>
<proteinExistence type="inferred from homology"/>
<gene>
    <name evidence="6" type="ORF">TW72_12865</name>
</gene>
<dbReference type="GeneID" id="58229385"/>
<dbReference type="GO" id="GO:0030288">
    <property type="term" value="C:outer membrane-bounded periplasmic space"/>
    <property type="evidence" value="ECO:0007669"/>
    <property type="project" value="TreeGrafter"/>
</dbReference>
<dbReference type="OrthoDB" id="6315876at2"/>
<feature type="chain" id="PRO_5002474466" description="Periplasmic heavy metal sensor" evidence="5">
    <location>
        <begin position="24"/>
        <end position="148"/>
    </location>
</feature>
<comment type="similarity">
    <text evidence="2">Belongs to the CpxP/Spy family.</text>
</comment>
<dbReference type="RefSeq" id="WP_045980573.1">
    <property type="nucleotide sequence ID" value="NZ_JXXY01000022.1"/>
</dbReference>
<dbReference type="Proteomes" id="UP000033664">
    <property type="component" value="Unassembled WGS sequence"/>
</dbReference>
<keyword evidence="4" id="KW-0574">Periplasm</keyword>
<evidence type="ECO:0000313" key="6">
    <source>
        <dbReference type="EMBL" id="KJY98614.1"/>
    </source>
</evidence>
<dbReference type="PIRSF" id="PIRSF034445">
    <property type="entry name" value="CpxP_Spy"/>
    <property type="match status" value="1"/>
</dbReference>
<evidence type="ECO:0008006" key="8">
    <source>
        <dbReference type="Google" id="ProtNLM"/>
    </source>
</evidence>
<name>A0A0F4PGS5_9GAMM</name>
<evidence type="ECO:0000256" key="4">
    <source>
        <dbReference type="ARBA" id="ARBA00022764"/>
    </source>
</evidence>
<evidence type="ECO:0000256" key="5">
    <source>
        <dbReference type="SAM" id="SignalP"/>
    </source>
</evidence>
<dbReference type="GO" id="GO:0051082">
    <property type="term" value="F:unfolded protein binding"/>
    <property type="evidence" value="ECO:0007669"/>
    <property type="project" value="TreeGrafter"/>
</dbReference>
<dbReference type="Pfam" id="PF07813">
    <property type="entry name" value="LTXXQ"/>
    <property type="match status" value="1"/>
</dbReference>
<comment type="caution">
    <text evidence="6">The sequence shown here is derived from an EMBL/GenBank/DDBJ whole genome shotgun (WGS) entry which is preliminary data.</text>
</comment>
<dbReference type="PATRIC" id="fig|151081.8.peg.3638"/>
<comment type="subcellular location">
    <subcellularLocation>
        <location evidence="1">Periplasm</location>
    </subcellularLocation>
</comment>
<dbReference type="Gene3D" id="1.20.120.1490">
    <property type="match status" value="1"/>
</dbReference>
<keyword evidence="7" id="KW-1185">Reference proteome</keyword>
<dbReference type="InterPro" id="IPR012899">
    <property type="entry name" value="LTXXQ"/>
</dbReference>
<dbReference type="EMBL" id="JXXZ01000010">
    <property type="protein sequence ID" value="KJY98614.1"/>
    <property type="molecule type" value="Genomic_DNA"/>
</dbReference>
<accession>A0A0F4PGS5</accession>
<dbReference type="AlphaFoldDB" id="A0A0F4PGS5"/>
<sequence>MKLGKSISATLLSLALASSAVFAGQGGHHNHGERGMFNKRMANYLQLSEQQQSQIDAILDAQKQLQPQRGQRGDMKQQLNALTNTNASFDEQAARALIQDQQAKQLERKIARLHTQHQIWNLLTEQQQQKLQELKEKRQSRGHHKRGH</sequence>
<evidence type="ECO:0000313" key="7">
    <source>
        <dbReference type="Proteomes" id="UP000033664"/>
    </source>
</evidence>